<dbReference type="AlphaFoldDB" id="A0A2V5IUI2"/>
<gene>
    <name evidence="3" type="ORF">CVS30_01280</name>
</gene>
<dbReference type="EMBL" id="QJVC01000001">
    <property type="protein sequence ID" value="PYI40178.1"/>
    <property type="molecule type" value="Genomic_DNA"/>
</dbReference>
<dbReference type="SUPFAM" id="SSF54593">
    <property type="entry name" value="Glyoxalase/Bleomycin resistance protein/Dihydroxybiphenyl dioxygenase"/>
    <property type="match status" value="2"/>
</dbReference>
<dbReference type="RefSeq" id="WP_110483503.1">
    <property type="nucleotide sequence ID" value="NZ_QJVC01000001.1"/>
</dbReference>
<dbReference type="Proteomes" id="UP000247980">
    <property type="component" value="Unassembled WGS sequence"/>
</dbReference>
<dbReference type="InterPro" id="IPR037523">
    <property type="entry name" value="VOC_core"/>
</dbReference>
<dbReference type="InterPro" id="IPR029068">
    <property type="entry name" value="Glyas_Bleomycin-R_OHBP_Dase"/>
</dbReference>
<keyword evidence="1" id="KW-0479">Metal-binding</keyword>
<evidence type="ECO:0000256" key="1">
    <source>
        <dbReference type="ARBA" id="ARBA00022723"/>
    </source>
</evidence>
<reference evidence="3 4" key="1">
    <citation type="submission" date="2018-05" db="EMBL/GenBank/DDBJ databases">
        <title>Genetic diversity of glacier-inhabiting Cryobacterium bacteria in China and description of Cryobacterium mengkeensis sp. nov. and Arthrobacter glacialis sp. nov.</title>
        <authorList>
            <person name="Liu Q."/>
            <person name="Xin Y.-H."/>
        </authorList>
    </citation>
    <scope>NUCLEOTIDE SEQUENCE [LARGE SCALE GENOMIC DNA]</scope>
    <source>
        <strain evidence="3 4">B7</strain>
    </source>
</reference>
<dbReference type="GO" id="GO:0004493">
    <property type="term" value="F:methylmalonyl-CoA epimerase activity"/>
    <property type="evidence" value="ECO:0007669"/>
    <property type="project" value="TreeGrafter"/>
</dbReference>
<proteinExistence type="predicted"/>
<evidence type="ECO:0000313" key="3">
    <source>
        <dbReference type="EMBL" id="PYI40178.1"/>
    </source>
</evidence>
<feature type="domain" description="VOC" evidence="2">
    <location>
        <begin position="4"/>
        <end position="121"/>
    </location>
</feature>
<dbReference type="PROSITE" id="PS51819">
    <property type="entry name" value="VOC"/>
    <property type="match status" value="2"/>
</dbReference>
<dbReference type="InterPro" id="IPR004360">
    <property type="entry name" value="Glyas_Fos-R_dOase_dom"/>
</dbReference>
<sequence length="258" mass="27872">MIHELNHIGIVVTDLDASVDFYTRVLGAKKVWETRVEAAGMDIVYLQLAQGLVELLSFADNTLPVGTNHLGFYSDNLDDDFARLVERGAEPVVEPRVAASGAGRQAIVRDPDGVSIELLQRDLPLRSGTVPHPHIHAIDHFALQSSDHDRTFDFYTRELGMAVAKQIPIPTLETTLSYLHHGQDVLEILPNIHGGARLHHMALAVDDVEATLAYVASMGGTPDGPARPAAGGVGSIASVTDPDGTVIEFIDRPRILEG</sequence>
<keyword evidence="4" id="KW-1185">Reference proteome</keyword>
<dbReference type="Pfam" id="PF00903">
    <property type="entry name" value="Glyoxalase"/>
    <property type="match status" value="2"/>
</dbReference>
<dbReference type="PANTHER" id="PTHR43048:SF3">
    <property type="entry name" value="METHYLMALONYL-COA EPIMERASE, MITOCHONDRIAL"/>
    <property type="match status" value="1"/>
</dbReference>
<dbReference type="OrthoDB" id="9798430at2"/>
<dbReference type="GO" id="GO:0046491">
    <property type="term" value="P:L-methylmalonyl-CoA metabolic process"/>
    <property type="evidence" value="ECO:0007669"/>
    <property type="project" value="TreeGrafter"/>
</dbReference>
<evidence type="ECO:0000259" key="2">
    <source>
        <dbReference type="PROSITE" id="PS51819"/>
    </source>
</evidence>
<dbReference type="PANTHER" id="PTHR43048">
    <property type="entry name" value="METHYLMALONYL-COA EPIMERASE"/>
    <property type="match status" value="1"/>
</dbReference>
<comment type="caution">
    <text evidence="3">The sequence shown here is derived from an EMBL/GenBank/DDBJ whole genome shotgun (WGS) entry which is preliminary data.</text>
</comment>
<accession>A0A2V5IUI2</accession>
<organism evidence="3 4">
    <name type="scientific">Arthrobacter psychrolactophilus</name>
    <dbReference type="NCBI Taxonomy" id="92442"/>
    <lineage>
        <taxon>Bacteria</taxon>
        <taxon>Bacillati</taxon>
        <taxon>Actinomycetota</taxon>
        <taxon>Actinomycetes</taxon>
        <taxon>Micrococcales</taxon>
        <taxon>Micrococcaceae</taxon>
        <taxon>Arthrobacter</taxon>
    </lineage>
</organism>
<dbReference type="Gene3D" id="3.10.180.10">
    <property type="entry name" value="2,3-Dihydroxybiphenyl 1,2-Dioxygenase, domain 1"/>
    <property type="match status" value="2"/>
</dbReference>
<evidence type="ECO:0000313" key="4">
    <source>
        <dbReference type="Proteomes" id="UP000247980"/>
    </source>
</evidence>
<feature type="domain" description="VOC" evidence="2">
    <location>
        <begin position="137"/>
        <end position="252"/>
    </location>
</feature>
<name>A0A2V5IUI2_9MICC</name>
<dbReference type="InterPro" id="IPR051785">
    <property type="entry name" value="MMCE/EMCE_epimerase"/>
</dbReference>
<dbReference type="GO" id="GO:0046872">
    <property type="term" value="F:metal ion binding"/>
    <property type="evidence" value="ECO:0007669"/>
    <property type="project" value="UniProtKB-KW"/>
</dbReference>
<protein>
    <recommendedName>
        <fullName evidence="2">VOC domain-containing protein</fullName>
    </recommendedName>
</protein>